<gene>
    <name evidence="3" type="ORF">GCM10022222_71020</name>
</gene>
<comment type="caution">
    <text evidence="3">The sequence shown here is derived from an EMBL/GenBank/DDBJ whole genome shotgun (WGS) entry which is preliminary data.</text>
</comment>
<evidence type="ECO:0000313" key="3">
    <source>
        <dbReference type="EMBL" id="GAA3576151.1"/>
    </source>
</evidence>
<dbReference type="Proteomes" id="UP001500689">
    <property type="component" value="Unassembled WGS sequence"/>
</dbReference>
<feature type="region of interest" description="Disordered" evidence="1">
    <location>
        <begin position="1"/>
        <end position="35"/>
    </location>
</feature>
<dbReference type="Gene3D" id="3.30.420.10">
    <property type="entry name" value="Ribonuclease H-like superfamily/Ribonuclease H"/>
    <property type="match status" value="1"/>
</dbReference>
<dbReference type="Pfam" id="PF13683">
    <property type="entry name" value="rve_3"/>
    <property type="match status" value="1"/>
</dbReference>
<feature type="compositionally biased region" description="Polar residues" evidence="1">
    <location>
        <begin position="90"/>
        <end position="99"/>
    </location>
</feature>
<evidence type="ECO:0000313" key="4">
    <source>
        <dbReference type="Proteomes" id="UP001500689"/>
    </source>
</evidence>
<accession>A0ABP6Y4T7</accession>
<organism evidence="3 4">
    <name type="scientific">Amycolatopsis ultiminotia</name>
    <dbReference type="NCBI Taxonomy" id="543629"/>
    <lineage>
        <taxon>Bacteria</taxon>
        <taxon>Bacillati</taxon>
        <taxon>Actinomycetota</taxon>
        <taxon>Actinomycetes</taxon>
        <taxon>Pseudonocardiales</taxon>
        <taxon>Pseudonocardiaceae</taxon>
        <taxon>Amycolatopsis</taxon>
    </lineage>
</organism>
<feature type="region of interest" description="Disordered" evidence="1">
    <location>
        <begin position="77"/>
        <end position="99"/>
    </location>
</feature>
<evidence type="ECO:0000259" key="2">
    <source>
        <dbReference type="PROSITE" id="PS50994"/>
    </source>
</evidence>
<dbReference type="InterPro" id="IPR012337">
    <property type="entry name" value="RNaseH-like_sf"/>
</dbReference>
<sequence>MLPAQSPFSGHSPTTDHATSPASGTKLSSRLGSFTNGKAERFNRTLLDEWAYAQPYQSETQRRETFPRWLHTYNHHRSHTTLAGHPPASRISNLPGQYN</sequence>
<name>A0ABP6Y4T7_9PSEU</name>
<reference evidence="4" key="1">
    <citation type="journal article" date="2019" name="Int. J. Syst. Evol. Microbiol.">
        <title>The Global Catalogue of Microorganisms (GCM) 10K type strain sequencing project: providing services to taxonomists for standard genome sequencing and annotation.</title>
        <authorList>
            <consortium name="The Broad Institute Genomics Platform"/>
            <consortium name="The Broad Institute Genome Sequencing Center for Infectious Disease"/>
            <person name="Wu L."/>
            <person name="Ma J."/>
        </authorList>
    </citation>
    <scope>NUCLEOTIDE SEQUENCE [LARGE SCALE GENOMIC DNA]</scope>
    <source>
        <strain evidence="4">JCM 16898</strain>
    </source>
</reference>
<dbReference type="InterPro" id="IPR036397">
    <property type="entry name" value="RNaseH_sf"/>
</dbReference>
<dbReference type="InterPro" id="IPR001584">
    <property type="entry name" value="Integrase_cat-core"/>
</dbReference>
<proteinExistence type="predicted"/>
<keyword evidence="4" id="KW-1185">Reference proteome</keyword>
<feature type="domain" description="Integrase catalytic" evidence="2">
    <location>
        <begin position="1"/>
        <end position="95"/>
    </location>
</feature>
<protein>
    <recommendedName>
        <fullName evidence="2">Integrase catalytic domain-containing protein</fullName>
    </recommendedName>
</protein>
<dbReference type="SUPFAM" id="SSF53098">
    <property type="entry name" value="Ribonuclease H-like"/>
    <property type="match status" value="1"/>
</dbReference>
<dbReference type="EMBL" id="BAAAZN010000021">
    <property type="protein sequence ID" value="GAA3576151.1"/>
    <property type="molecule type" value="Genomic_DNA"/>
</dbReference>
<dbReference type="PROSITE" id="PS50994">
    <property type="entry name" value="INTEGRASE"/>
    <property type="match status" value="1"/>
</dbReference>
<evidence type="ECO:0000256" key="1">
    <source>
        <dbReference type="SAM" id="MobiDB-lite"/>
    </source>
</evidence>